<accession>A0ABD3J1S6</accession>
<keyword evidence="3" id="KW-1185">Reference proteome</keyword>
<dbReference type="Proteomes" id="UP001634007">
    <property type="component" value="Unassembled WGS sequence"/>
</dbReference>
<protein>
    <submittedName>
        <fullName evidence="2">Uncharacterized protein</fullName>
    </submittedName>
</protein>
<feature type="compositionally biased region" description="Basic and acidic residues" evidence="1">
    <location>
        <begin position="66"/>
        <end position="84"/>
    </location>
</feature>
<gene>
    <name evidence="2" type="ORF">ACJRO7_004576</name>
</gene>
<feature type="region of interest" description="Disordered" evidence="1">
    <location>
        <begin position="15"/>
        <end position="113"/>
    </location>
</feature>
<reference evidence="2 3" key="1">
    <citation type="submission" date="2024-11" db="EMBL/GenBank/DDBJ databases">
        <title>Chromosome-level genome assembly of Eucalyptus globulus Labill. provides insights into its genome evolution.</title>
        <authorList>
            <person name="Li X."/>
        </authorList>
    </citation>
    <scope>NUCLEOTIDE SEQUENCE [LARGE SCALE GENOMIC DNA]</scope>
    <source>
        <strain evidence="2">CL2024</strain>
        <tissue evidence="2">Fresh tender leaves</tissue>
    </source>
</reference>
<proteinExistence type="predicted"/>
<evidence type="ECO:0000256" key="1">
    <source>
        <dbReference type="SAM" id="MobiDB-lite"/>
    </source>
</evidence>
<comment type="caution">
    <text evidence="2">The sequence shown here is derived from an EMBL/GenBank/DDBJ whole genome shotgun (WGS) entry which is preliminary data.</text>
</comment>
<dbReference type="EMBL" id="JBJKBG010000010">
    <property type="protein sequence ID" value="KAL3719621.1"/>
    <property type="molecule type" value="Genomic_DNA"/>
</dbReference>
<name>A0ABD3J1S6_EUCGL</name>
<dbReference type="AlphaFoldDB" id="A0ABD3J1S6"/>
<feature type="compositionally biased region" description="Low complexity" evidence="1">
    <location>
        <begin position="36"/>
        <end position="49"/>
    </location>
</feature>
<evidence type="ECO:0000313" key="3">
    <source>
        <dbReference type="Proteomes" id="UP001634007"/>
    </source>
</evidence>
<evidence type="ECO:0000313" key="2">
    <source>
        <dbReference type="EMBL" id="KAL3719621.1"/>
    </source>
</evidence>
<organism evidence="2 3">
    <name type="scientific">Eucalyptus globulus</name>
    <name type="common">Tasmanian blue gum</name>
    <dbReference type="NCBI Taxonomy" id="34317"/>
    <lineage>
        <taxon>Eukaryota</taxon>
        <taxon>Viridiplantae</taxon>
        <taxon>Streptophyta</taxon>
        <taxon>Embryophyta</taxon>
        <taxon>Tracheophyta</taxon>
        <taxon>Spermatophyta</taxon>
        <taxon>Magnoliopsida</taxon>
        <taxon>eudicotyledons</taxon>
        <taxon>Gunneridae</taxon>
        <taxon>Pentapetalae</taxon>
        <taxon>rosids</taxon>
        <taxon>malvids</taxon>
        <taxon>Myrtales</taxon>
        <taxon>Myrtaceae</taxon>
        <taxon>Myrtoideae</taxon>
        <taxon>Eucalypteae</taxon>
        <taxon>Eucalyptus</taxon>
    </lineage>
</organism>
<sequence length="113" mass="12191">MGLGLLASRALRPAASRLLRDPPRHGLAWAIGSTPERQSPEASAAQAQPDPAPEARRRRPVPLAEPGERDRGVRGRVPGEDPPGHDGPPGVRGRRSRHPEVLLPQPAVDRRQP</sequence>